<evidence type="ECO:0000256" key="5">
    <source>
        <dbReference type="ARBA" id="ARBA00023136"/>
    </source>
</evidence>
<dbReference type="GO" id="GO:0016020">
    <property type="term" value="C:membrane"/>
    <property type="evidence" value="ECO:0007669"/>
    <property type="project" value="UniProtKB-SubCell"/>
</dbReference>
<feature type="transmembrane region" description="Helical" evidence="6">
    <location>
        <begin position="195"/>
        <end position="214"/>
    </location>
</feature>
<evidence type="ECO:0000256" key="6">
    <source>
        <dbReference type="SAM" id="Phobius"/>
    </source>
</evidence>
<sequence length="310" mass="32796">MNVEDKLLDTGPGLVKKGAPSAIHILLALLAVYLIWGSTYLGIKFALSSFPPLLLGGIRFLIAGSVLYIWLRFQGHSKPTREQWLSCALVGALLLLIGNGGVGFAEQNVASSLVALVIAATPLWAAIFLSLMGRKPGKLEWIGLTIGFLGVALLNLDGQLRSEPISAAIVIASSICWSFGSVISQRLSIPSGLMASACEMLTGGALMLLIGLILGEKISLPITFEASVAIIYLTMIGSLVGFTAYSFLLENVRPSLATSYAYVNPIVAVILGAFIGNEHISPMIIVSMPLIILGIAIVVMTKSPSMEKED</sequence>
<keyword evidence="9" id="KW-1185">Reference proteome</keyword>
<organism evidence="8 9">
    <name type="scientific">Thermobaculum terrenum (strain ATCC BAA-798 / CCMEE 7001 / YNP1)</name>
    <dbReference type="NCBI Taxonomy" id="525904"/>
    <lineage>
        <taxon>Bacteria</taxon>
        <taxon>Bacillati</taxon>
        <taxon>Chloroflexota</taxon>
        <taxon>Chloroflexia</taxon>
        <taxon>Candidatus Thermobaculales</taxon>
        <taxon>Candidatus Thermobaculaceae</taxon>
        <taxon>Thermobaculum</taxon>
    </lineage>
</organism>
<feature type="transmembrane region" description="Helical" evidence="6">
    <location>
        <begin position="141"/>
        <end position="158"/>
    </location>
</feature>
<dbReference type="Proteomes" id="UP000000323">
    <property type="component" value="Chromosome 1"/>
</dbReference>
<gene>
    <name evidence="8" type="ordered locus">Tter_0377</name>
</gene>
<feature type="transmembrane region" description="Helical" evidence="6">
    <location>
        <begin position="83"/>
        <end position="104"/>
    </location>
</feature>
<dbReference type="NCBIfam" id="NF008432">
    <property type="entry name" value="PRK11272.1"/>
    <property type="match status" value="1"/>
</dbReference>
<keyword evidence="3 6" id="KW-0812">Transmembrane</keyword>
<feature type="transmembrane region" description="Helical" evidence="6">
    <location>
        <begin position="110"/>
        <end position="129"/>
    </location>
</feature>
<protein>
    <recommendedName>
        <fullName evidence="7">EamA domain-containing protein</fullName>
    </recommendedName>
</protein>
<name>D1CEE3_THET1</name>
<dbReference type="PANTHER" id="PTHR32322">
    <property type="entry name" value="INNER MEMBRANE TRANSPORTER"/>
    <property type="match status" value="1"/>
</dbReference>
<proteinExistence type="inferred from homology"/>
<dbReference type="InterPro" id="IPR000620">
    <property type="entry name" value="EamA_dom"/>
</dbReference>
<feature type="domain" description="EamA" evidence="7">
    <location>
        <begin position="26"/>
        <end position="155"/>
    </location>
</feature>
<dbReference type="KEGG" id="ttr:Tter_0377"/>
<dbReference type="InterPro" id="IPR037185">
    <property type="entry name" value="EmrE-like"/>
</dbReference>
<dbReference type="SUPFAM" id="SSF103481">
    <property type="entry name" value="Multidrug resistance efflux transporter EmrE"/>
    <property type="match status" value="2"/>
</dbReference>
<keyword evidence="5 6" id="KW-0472">Membrane</keyword>
<dbReference type="RefSeq" id="WP_012874334.1">
    <property type="nucleotide sequence ID" value="NC_013525.1"/>
</dbReference>
<feature type="domain" description="EamA" evidence="7">
    <location>
        <begin position="168"/>
        <end position="299"/>
    </location>
</feature>
<feature type="transmembrane region" description="Helical" evidence="6">
    <location>
        <begin position="283"/>
        <end position="301"/>
    </location>
</feature>
<dbReference type="AlphaFoldDB" id="D1CEE3"/>
<evidence type="ECO:0000256" key="4">
    <source>
        <dbReference type="ARBA" id="ARBA00022989"/>
    </source>
</evidence>
<dbReference type="InterPro" id="IPR050638">
    <property type="entry name" value="AA-Vitamin_Transporters"/>
</dbReference>
<feature type="transmembrane region" description="Helical" evidence="6">
    <location>
        <begin position="164"/>
        <end position="183"/>
    </location>
</feature>
<comment type="subcellular location">
    <subcellularLocation>
        <location evidence="1">Membrane</location>
        <topology evidence="1">Multi-pass membrane protein</topology>
    </subcellularLocation>
</comment>
<feature type="transmembrane region" description="Helical" evidence="6">
    <location>
        <begin position="226"/>
        <end position="248"/>
    </location>
</feature>
<evidence type="ECO:0000256" key="3">
    <source>
        <dbReference type="ARBA" id="ARBA00022692"/>
    </source>
</evidence>
<dbReference type="PANTHER" id="PTHR32322:SF2">
    <property type="entry name" value="EAMA DOMAIN-CONTAINING PROTEIN"/>
    <property type="match status" value="1"/>
</dbReference>
<comment type="similarity">
    <text evidence="2">Belongs to the EamA transporter family.</text>
</comment>
<feature type="transmembrane region" description="Helical" evidence="6">
    <location>
        <begin position="260"/>
        <end position="277"/>
    </location>
</feature>
<feature type="transmembrane region" description="Helical" evidence="6">
    <location>
        <begin position="21"/>
        <end position="43"/>
    </location>
</feature>
<accession>D1CEE3</accession>
<dbReference type="Pfam" id="PF00892">
    <property type="entry name" value="EamA"/>
    <property type="match status" value="2"/>
</dbReference>
<dbReference type="eggNOG" id="COG0697">
    <property type="taxonomic scope" value="Bacteria"/>
</dbReference>
<evidence type="ECO:0000256" key="2">
    <source>
        <dbReference type="ARBA" id="ARBA00007362"/>
    </source>
</evidence>
<dbReference type="HOGENOM" id="CLU_033863_5_1_0"/>
<feature type="transmembrane region" description="Helical" evidence="6">
    <location>
        <begin position="49"/>
        <end position="71"/>
    </location>
</feature>
<dbReference type="EMBL" id="CP001825">
    <property type="protein sequence ID" value="ACZ41299.1"/>
    <property type="molecule type" value="Genomic_DNA"/>
</dbReference>
<evidence type="ECO:0000313" key="9">
    <source>
        <dbReference type="Proteomes" id="UP000000323"/>
    </source>
</evidence>
<evidence type="ECO:0000259" key="7">
    <source>
        <dbReference type="Pfam" id="PF00892"/>
    </source>
</evidence>
<keyword evidence="4 6" id="KW-1133">Transmembrane helix</keyword>
<reference evidence="9" key="1">
    <citation type="journal article" date="2010" name="Stand. Genomic Sci.">
        <title>Complete genome sequence of 'Thermobaculum terrenum' type strain (YNP1).</title>
        <authorList>
            <person name="Kiss H."/>
            <person name="Cleland D."/>
            <person name="Lapidus A."/>
            <person name="Lucas S."/>
            <person name="Glavina Del Rio T."/>
            <person name="Nolan M."/>
            <person name="Tice H."/>
            <person name="Han C."/>
            <person name="Goodwin L."/>
            <person name="Pitluck S."/>
            <person name="Liolios K."/>
            <person name="Ivanova N."/>
            <person name="Mavromatis K."/>
            <person name="Ovchinnikova G."/>
            <person name="Pati A."/>
            <person name="Chen A."/>
            <person name="Palaniappan K."/>
            <person name="Land M."/>
            <person name="Hauser L."/>
            <person name="Chang Y."/>
            <person name="Jeffries C."/>
            <person name="Lu M."/>
            <person name="Brettin T."/>
            <person name="Detter J."/>
            <person name="Goker M."/>
            <person name="Tindall B."/>
            <person name="Beck B."/>
            <person name="McDermott T."/>
            <person name="Woyke T."/>
            <person name="Bristow J."/>
            <person name="Eisen J."/>
            <person name="Markowitz V."/>
            <person name="Hugenholtz P."/>
            <person name="Kyrpides N."/>
            <person name="Klenk H."/>
            <person name="Cheng J."/>
        </authorList>
    </citation>
    <scope>NUCLEOTIDE SEQUENCE [LARGE SCALE GENOMIC DNA]</scope>
    <source>
        <strain evidence="9">ATCC BAA-798 / YNP1</strain>
    </source>
</reference>
<dbReference type="STRING" id="525904.Tter_0377"/>
<evidence type="ECO:0000313" key="8">
    <source>
        <dbReference type="EMBL" id="ACZ41299.1"/>
    </source>
</evidence>
<dbReference type="OrthoDB" id="9812547at2"/>
<evidence type="ECO:0000256" key="1">
    <source>
        <dbReference type="ARBA" id="ARBA00004141"/>
    </source>
</evidence>